<feature type="signal peptide" evidence="17">
    <location>
        <begin position="1"/>
        <end position="17"/>
    </location>
</feature>
<dbReference type="PROSITE" id="PS00107">
    <property type="entry name" value="PROTEIN_KINASE_ATP"/>
    <property type="match status" value="1"/>
</dbReference>
<dbReference type="InterPro" id="IPR000719">
    <property type="entry name" value="Prot_kinase_dom"/>
</dbReference>
<feature type="chain" id="PRO_5010177940" description="non-specific serine/threonine protein kinase" evidence="17">
    <location>
        <begin position="18"/>
        <end position="624"/>
    </location>
</feature>
<keyword evidence="20" id="KW-1185">Reference proteome</keyword>
<dbReference type="PANTHER" id="PTHR27009">
    <property type="entry name" value="RUST RESISTANCE KINASE LR10-RELATED"/>
    <property type="match status" value="1"/>
</dbReference>
<dbReference type="InterPro" id="IPR017441">
    <property type="entry name" value="Protein_kinase_ATP_BS"/>
</dbReference>
<feature type="domain" description="Protein kinase" evidence="18">
    <location>
        <begin position="309"/>
        <end position="603"/>
    </location>
</feature>
<dbReference type="SUPFAM" id="SSF56112">
    <property type="entry name" value="Protein kinase-like (PK-like)"/>
    <property type="match status" value="1"/>
</dbReference>
<evidence type="ECO:0000256" key="7">
    <source>
        <dbReference type="ARBA" id="ARBA00022741"/>
    </source>
</evidence>
<keyword evidence="7 14" id="KW-0547">Nucleotide-binding</keyword>
<evidence type="ECO:0000256" key="3">
    <source>
        <dbReference type="ARBA" id="ARBA00022527"/>
    </source>
</evidence>
<dbReference type="Pfam" id="PF14380">
    <property type="entry name" value="WAK_assoc"/>
    <property type="match status" value="1"/>
</dbReference>
<keyword evidence="3" id="KW-0723">Serine/threonine-protein kinase</keyword>
<dbReference type="Pfam" id="PF13947">
    <property type="entry name" value="GUB_WAK_bind"/>
    <property type="match status" value="1"/>
</dbReference>
<keyword evidence="3" id="KW-0418">Kinase</keyword>
<dbReference type="InterPro" id="IPR045874">
    <property type="entry name" value="LRK10/LRL21-25-like"/>
</dbReference>
<evidence type="ECO:0000256" key="11">
    <source>
        <dbReference type="ARBA" id="ARBA00023180"/>
    </source>
</evidence>
<keyword evidence="10 16" id="KW-0472">Membrane</keyword>
<name>A0A1R3I7C2_COCAP</name>
<evidence type="ECO:0000256" key="8">
    <source>
        <dbReference type="ARBA" id="ARBA00022840"/>
    </source>
</evidence>
<dbReference type="InterPro" id="IPR025287">
    <property type="entry name" value="WAK_GUB"/>
</dbReference>
<evidence type="ECO:0000256" key="16">
    <source>
        <dbReference type="SAM" id="Phobius"/>
    </source>
</evidence>
<keyword evidence="6 17" id="KW-0732">Signal</keyword>
<dbReference type="STRING" id="210143.A0A1R3I7C2"/>
<dbReference type="OMA" id="YINTGRY"/>
<comment type="catalytic activity">
    <reaction evidence="13">
        <text>L-seryl-[protein] + ATP = O-phospho-L-seryl-[protein] + ADP + H(+)</text>
        <dbReference type="Rhea" id="RHEA:17989"/>
        <dbReference type="Rhea" id="RHEA-COMP:9863"/>
        <dbReference type="Rhea" id="RHEA-COMP:11604"/>
        <dbReference type="ChEBI" id="CHEBI:15378"/>
        <dbReference type="ChEBI" id="CHEBI:29999"/>
        <dbReference type="ChEBI" id="CHEBI:30616"/>
        <dbReference type="ChEBI" id="CHEBI:83421"/>
        <dbReference type="ChEBI" id="CHEBI:456216"/>
        <dbReference type="EC" id="2.7.11.1"/>
    </reaction>
</comment>
<dbReference type="GO" id="GO:0004674">
    <property type="term" value="F:protein serine/threonine kinase activity"/>
    <property type="evidence" value="ECO:0007669"/>
    <property type="project" value="UniProtKB-KW"/>
</dbReference>
<evidence type="ECO:0000256" key="12">
    <source>
        <dbReference type="ARBA" id="ARBA00047899"/>
    </source>
</evidence>
<dbReference type="InterPro" id="IPR011009">
    <property type="entry name" value="Kinase-like_dom_sf"/>
</dbReference>
<dbReference type="EMBL" id="AWWV01010554">
    <property type="protein sequence ID" value="OMO78496.1"/>
    <property type="molecule type" value="Genomic_DNA"/>
</dbReference>
<reference evidence="19 20" key="1">
    <citation type="submission" date="2013-09" db="EMBL/GenBank/DDBJ databases">
        <title>Corchorus capsularis genome sequencing.</title>
        <authorList>
            <person name="Alam M."/>
            <person name="Haque M.S."/>
            <person name="Islam M.S."/>
            <person name="Emdad E.M."/>
            <person name="Islam M.M."/>
            <person name="Ahmed B."/>
            <person name="Halim A."/>
            <person name="Hossen Q.M.M."/>
            <person name="Hossain M.Z."/>
            <person name="Ahmed R."/>
            <person name="Khan M.M."/>
            <person name="Islam R."/>
            <person name="Rashid M.M."/>
            <person name="Khan S.A."/>
            <person name="Rahman M.S."/>
            <person name="Alam M."/>
        </authorList>
    </citation>
    <scope>NUCLEOTIDE SEQUENCE [LARGE SCALE GENOMIC DNA]</scope>
    <source>
        <strain evidence="20">cv. CVL-1</strain>
        <tissue evidence="19">Whole seedling</tissue>
    </source>
</reference>
<evidence type="ECO:0000256" key="4">
    <source>
        <dbReference type="ARBA" id="ARBA00022679"/>
    </source>
</evidence>
<dbReference type="InterPro" id="IPR032872">
    <property type="entry name" value="WAK_assoc_C"/>
</dbReference>
<dbReference type="GO" id="GO:0005524">
    <property type="term" value="F:ATP binding"/>
    <property type="evidence" value="ECO:0007669"/>
    <property type="project" value="UniProtKB-UniRule"/>
</dbReference>
<dbReference type="OrthoDB" id="544400at2759"/>
<evidence type="ECO:0000256" key="9">
    <source>
        <dbReference type="ARBA" id="ARBA00022989"/>
    </source>
</evidence>
<feature type="transmembrane region" description="Helical" evidence="16">
    <location>
        <begin position="253"/>
        <end position="271"/>
    </location>
</feature>
<evidence type="ECO:0000256" key="15">
    <source>
        <dbReference type="SAM" id="MobiDB-lite"/>
    </source>
</evidence>
<evidence type="ECO:0000256" key="6">
    <source>
        <dbReference type="ARBA" id="ARBA00022729"/>
    </source>
</evidence>
<comment type="catalytic activity">
    <reaction evidence="12">
        <text>L-threonyl-[protein] + ATP = O-phospho-L-threonyl-[protein] + ADP + H(+)</text>
        <dbReference type="Rhea" id="RHEA:46608"/>
        <dbReference type="Rhea" id="RHEA-COMP:11060"/>
        <dbReference type="Rhea" id="RHEA-COMP:11605"/>
        <dbReference type="ChEBI" id="CHEBI:15378"/>
        <dbReference type="ChEBI" id="CHEBI:30013"/>
        <dbReference type="ChEBI" id="CHEBI:30616"/>
        <dbReference type="ChEBI" id="CHEBI:61977"/>
        <dbReference type="ChEBI" id="CHEBI:456216"/>
        <dbReference type="EC" id="2.7.11.1"/>
    </reaction>
</comment>
<dbReference type="GO" id="GO:0030247">
    <property type="term" value="F:polysaccharide binding"/>
    <property type="evidence" value="ECO:0007669"/>
    <property type="project" value="InterPro"/>
</dbReference>
<comment type="subcellular location">
    <subcellularLocation>
        <location evidence="1">Membrane</location>
        <topology evidence="1">Single-pass type I membrane protein</topology>
    </subcellularLocation>
</comment>
<dbReference type="Proteomes" id="UP000188268">
    <property type="component" value="Unassembled WGS sequence"/>
</dbReference>
<feature type="binding site" evidence="14">
    <location>
        <position position="338"/>
    </location>
    <ligand>
        <name>ATP</name>
        <dbReference type="ChEBI" id="CHEBI:30616"/>
    </ligand>
</feature>
<dbReference type="Gramene" id="OMO78496">
    <property type="protein sequence ID" value="OMO78496"/>
    <property type="gene ID" value="CCACVL1_14341"/>
</dbReference>
<sequence>MPLFPLFLFLFFLPIHARILQQICSSSCGDITNITYPFRLPGDPAVCGDPDFQLSCENNKTIFNYQRGKYYVKGISYEQLTIRLVDVNLANGSCALPYKSLSMDQATDGIRFPSLITFWQANFLNCSNNIPQLANNRVPCLSGVNSHVYVNFSNRDLFPAEIPNTCEIISRVPTSSQNEVNYPYETTLKLLESGFELRWSVECRNCWRAGLSCVYENNNDPRFFQCETYDYGYYETQLGAAIAYLFTNSVIDTVFTVRFIFLPLVIFVFLLHKYFTTRKTVVDPENIPPNWQFSAPKRYSYTDLSAMTNNFKDKLGEGCFGSVYKGKLLPNGSLVVVKMLVSSKLSQENFINEVSELCKIQHCNLVKMVGFCFEGSKHALVYEYIPNGSLDKHIFSKGGNGGSFNWEKLHEIALGIAQGIEFLHGKSPVCTLHLDIKPQNILLDQNFAPKITDFGLAKFYPKKYDFMSISATNDEAVKYMAPELISRDYGTLSPKSDVYSFGMLLLELAGGRSNVYAATDSEKVHLPSWIYDHINDRKDSEVDNVIESETMMARKMFIIGLWCTQTNASDRPSMNRVWNMLKGRIDDLELPPKPIPFSQHVYVSEPQSDSPKELLIPESMERSS</sequence>
<dbReference type="Gene3D" id="1.10.510.10">
    <property type="entry name" value="Transferase(Phosphotransferase) domain 1"/>
    <property type="match status" value="1"/>
</dbReference>
<evidence type="ECO:0000256" key="2">
    <source>
        <dbReference type="ARBA" id="ARBA00012513"/>
    </source>
</evidence>
<dbReference type="Pfam" id="PF07714">
    <property type="entry name" value="PK_Tyr_Ser-Thr"/>
    <property type="match status" value="1"/>
</dbReference>
<evidence type="ECO:0000259" key="18">
    <source>
        <dbReference type="PROSITE" id="PS50011"/>
    </source>
</evidence>
<dbReference type="PROSITE" id="PS50011">
    <property type="entry name" value="PROTEIN_KINASE_DOM"/>
    <property type="match status" value="1"/>
</dbReference>
<dbReference type="InterPro" id="IPR001245">
    <property type="entry name" value="Ser-Thr/Tyr_kinase_cat_dom"/>
</dbReference>
<dbReference type="AlphaFoldDB" id="A0A1R3I7C2"/>
<keyword evidence="4" id="KW-0808">Transferase</keyword>
<keyword evidence="11" id="KW-0325">Glycoprotein</keyword>
<dbReference type="EC" id="2.7.11.1" evidence="2"/>
<dbReference type="Gene3D" id="3.30.200.20">
    <property type="entry name" value="Phosphorylase Kinase, domain 1"/>
    <property type="match status" value="1"/>
</dbReference>
<evidence type="ECO:0000256" key="17">
    <source>
        <dbReference type="SAM" id="SignalP"/>
    </source>
</evidence>
<organism evidence="19 20">
    <name type="scientific">Corchorus capsularis</name>
    <name type="common">Jute</name>
    <dbReference type="NCBI Taxonomy" id="210143"/>
    <lineage>
        <taxon>Eukaryota</taxon>
        <taxon>Viridiplantae</taxon>
        <taxon>Streptophyta</taxon>
        <taxon>Embryophyta</taxon>
        <taxon>Tracheophyta</taxon>
        <taxon>Spermatophyta</taxon>
        <taxon>Magnoliopsida</taxon>
        <taxon>eudicotyledons</taxon>
        <taxon>Gunneridae</taxon>
        <taxon>Pentapetalae</taxon>
        <taxon>rosids</taxon>
        <taxon>malvids</taxon>
        <taxon>Malvales</taxon>
        <taxon>Malvaceae</taxon>
        <taxon>Grewioideae</taxon>
        <taxon>Apeibeae</taxon>
        <taxon>Corchorus</taxon>
    </lineage>
</organism>
<feature type="region of interest" description="Disordered" evidence="15">
    <location>
        <begin position="602"/>
        <end position="624"/>
    </location>
</feature>
<gene>
    <name evidence="19" type="ORF">CCACVL1_14341</name>
</gene>
<evidence type="ECO:0000256" key="1">
    <source>
        <dbReference type="ARBA" id="ARBA00004479"/>
    </source>
</evidence>
<evidence type="ECO:0000256" key="13">
    <source>
        <dbReference type="ARBA" id="ARBA00048679"/>
    </source>
</evidence>
<keyword evidence="5 16" id="KW-0812">Transmembrane</keyword>
<dbReference type="GO" id="GO:0016020">
    <property type="term" value="C:membrane"/>
    <property type="evidence" value="ECO:0007669"/>
    <property type="project" value="UniProtKB-SubCell"/>
</dbReference>
<evidence type="ECO:0000313" key="19">
    <source>
        <dbReference type="EMBL" id="OMO78496.1"/>
    </source>
</evidence>
<keyword evidence="8 14" id="KW-0067">ATP-binding</keyword>
<protein>
    <recommendedName>
        <fullName evidence="2">non-specific serine/threonine protein kinase</fullName>
        <ecNumber evidence="2">2.7.11.1</ecNumber>
    </recommendedName>
</protein>
<dbReference type="SMART" id="SM00220">
    <property type="entry name" value="S_TKc"/>
    <property type="match status" value="1"/>
</dbReference>
<evidence type="ECO:0000256" key="10">
    <source>
        <dbReference type="ARBA" id="ARBA00023136"/>
    </source>
</evidence>
<accession>A0A1R3I7C2</accession>
<evidence type="ECO:0000256" key="5">
    <source>
        <dbReference type="ARBA" id="ARBA00022692"/>
    </source>
</evidence>
<evidence type="ECO:0000256" key="14">
    <source>
        <dbReference type="PROSITE-ProRule" id="PRU10141"/>
    </source>
</evidence>
<proteinExistence type="predicted"/>
<keyword evidence="9 16" id="KW-1133">Transmembrane helix</keyword>
<dbReference type="FunFam" id="3.30.200.20:FF:000178">
    <property type="entry name" value="serine/threonine-protein kinase PBS1-like"/>
    <property type="match status" value="1"/>
</dbReference>
<evidence type="ECO:0000313" key="20">
    <source>
        <dbReference type="Proteomes" id="UP000188268"/>
    </source>
</evidence>
<comment type="caution">
    <text evidence="19">The sequence shown here is derived from an EMBL/GenBank/DDBJ whole genome shotgun (WGS) entry which is preliminary data.</text>
</comment>